<evidence type="ECO:0000313" key="9">
    <source>
        <dbReference type="Proteomes" id="UP000005475"/>
    </source>
</evidence>
<dbReference type="RefSeq" id="WP_004297724.1">
    <property type="nucleotide sequence ID" value="NZ_DS264573.1"/>
</dbReference>
<evidence type="ECO:0008006" key="10">
    <source>
        <dbReference type="Google" id="ProtNLM"/>
    </source>
</evidence>
<dbReference type="EMBL" id="AAXF02000029">
    <property type="protein sequence ID" value="EDO14061.1"/>
    <property type="molecule type" value="Genomic_DNA"/>
</dbReference>
<feature type="domain" description="Glycosyl-hydrolase 97 catalytic" evidence="5">
    <location>
        <begin position="316"/>
        <end position="469"/>
    </location>
</feature>
<feature type="chain" id="PRO_5042851335" description="Glycoside hydrolase family 97 protein" evidence="4">
    <location>
        <begin position="19"/>
        <end position="661"/>
    </location>
</feature>
<dbReference type="PANTHER" id="PTHR35803">
    <property type="entry name" value="GLUCAN 1,4-ALPHA-GLUCOSIDASE SUSB-RELATED"/>
    <property type="match status" value="1"/>
</dbReference>
<dbReference type="Gene3D" id="2.70.98.10">
    <property type="match status" value="1"/>
</dbReference>
<dbReference type="InterPro" id="IPR014718">
    <property type="entry name" value="GH-type_carb-bd"/>
</dbReference>
<dbReference type="GO" id="GO:0030246">
    <property type="term" value="F:carbohydrate binding"/>
    <property type="evidence" value="ECO:0007669"/>
    <property type="project" value="InterPro"/>
</dbReference>
<keyword evidence="4" id="KW-0732">Signal</keyword>
<evidence type="ECO:0000259" key="7">
    <source>
        <dbReference type="Pfam" id="PF14509"/>
    </source>
</evidence>
<evidence type="ECO:0000256" key="3">
    <source>
        <dbReference type="ARBA" id="ARBA00022837"/>
    </source>
</evidence>
<dbReference type="Proteomes" id="UP000005475">
    <property type="component" value="Unassembled WGS sequence"/>
</dbReference>
<dbReference type="InterPro" id="IPR019563">
    <property type="entry name" value="GH97_catalytic"/>
</dbReference>
<accession>A0AAN3DAA1</accession>
<evidence type="ECO:0000259" key="5">
    <source>
        <dbReference type="Pfam" id="PF10566"/>
    </source>
</evidence>
<feature type="domain" description="Glycosyl-hydrolase 97 N-terminal" evidence="6">
    <location>
        <begin position="24"/>
        <end position="296"/>
    </location>
</feature>
<dbReference type="InterPro" id="IPR029483">
    <property type="entry name" value="GH97_C"/>
</dbReference>
<comment type="subunit">
    <text evidence="2">Monomer.</text>
</comment>
<dbReference type="Gene3D" id="3.20.20.70">
    <property type="entry name" value="Aldolase class I"/>
    <property type="match status" value="1"/>
</dbReference>
<dbReference type="InterPro" id="IPR052720">
    <property type="entry name" value="Glycosyl_hydrolase_97"/>
</dbReference>
<dbReference type="Pfam" id="PF10566">
    <property type="entry name" value="Glyco_hydro_97"/>
    <property type="match status" value="1"/>
</dbReference>
<dbReference type="Pfam" id="PF14509">
    <property type="entry name" value="GH97_C"/>
    <property type="match status" value="1"/>
</dbReference>
<gene>
    <name evidence="8" type="ORF">BACOVA_00256</name>
</gene>
<comment type="cofactor">
    <cofactor evidence="1">
        <name>Ca(2+)</name>
        <dbReference type="ChEBI" id="CHEBI:29108"/>
    </cofactor>
</comment>
<evidence type="ECO:0000256" key="4">
    <source>
        <dbReference type="SAM" id="SignalP"/>
    </source>
</evidence>
<dbReference type="Pfam" id="PF14508">
    <property type="entry name" value="GH97_N"/>
    <property type="match status" value="1"/>
</dbReference>
<feature type="domain" description="Glycosyl-hydrolase 97 C-terminal oligomerisation" evidence="7">
    <location>
        <begin position="568"/>
        <end position="657"/>
    </location>
</feature>
<keyword evidence="3" id="KW-0106">Calcium</keyword>
<sequence length="661" mass="73653">MKHFLIGILFCLPALLWAQPQQIISPDGQLVVNIDLNGGGTPIYNVYYKGQCFLKDSPLGLRTNLGDFTRNISFWKAGEAEAVARDYTLRNIKKSVVAYRANRRDFAFYQQRKNREGKEGKVHVMDINFEVSNNNIAFCYRIYPQGKTVVGVVEGEATAFAIPGGTTTFLCPQAKPMGGFARTSPSYETSYTLDEPMGKNGWGEGYTFPCLFKQGSKGWMLLSETGTDGNYVGCRLMGNGQGIYSIGFPQQGEQNGTGTATAAMRLPTCTPWRTITVGESLAPIVETTIPFDVVEPKPLPSWNGYDKYLYGRGTWSWIIGMDSSCNFDEQKRYIDFAADMGYESVLIDAWWDKRIGREKMAELAAYGKKQGVGIYLWYNSNGVWNDAPQSPFMHTGEGSRLAEMAWMKRIGIRGIKVDFFGGDKQDMMRLYEGILTDAASMGLLVIFHGCTLPRGWERMYPSYVASEAVLASENLHFGQGACDAEAFNACIHPFVRNTVGSMDFGGSTLNKRWSAGNDRGNYRRTSDVFALATAVLFQSAVQHFALAPNNLTDAPAWAIDFMKQVPTTWDDVKFIDGYPGKYVILARRHADQWFVVGINAQKETLKLNLRLPMFEAGSKVRLYSDDTLLNGSLKELKVNKKQEMKIEIPCNGGLVISSLNN</sequence>
<name>A0AAN3DAA1_BACO1</name>
<dbReference type="InterPro" id="IPR017853">
    <property type="entry name" value="GH"/>
</dbReference>
<evidence type="ECO:0000313" key="8">
    <source>
        <dbReference type="EMBL" id="EDO14061.1"/>
    </source>
</evidence>
<reference evidence="8 9" key="1">
    <citation type="submission" date="2007-03" db="EMBL/GenBank/DDBJ databases">
        <authorList>
            <person name="Fulton L."/>
            <person name="Clifton S."/>
            <person name="Fulton B."/>
            <person name="Xu J."/>
            <person name="Minx P."/>
            <person name="Pepin K.H."/>
            <person name="Johnson M."/>
            <person name="Thiruvilangam P."/>
            <person name="Bhonagiri V."/>
            <person name="Nash W.E."/>
            <person name="Mardis E.R."/>
            <person name="Wilson R.K."/>
        </authorList>
    </citation>
    <scope>NUCLEOTIDE SEQUENCE [LARGE SCALE GENOMIC DNA]</scope>
    <source>
        <strain evidence="9">ATCC 8483 / DSM 1896 / JCM 5824 / BCRC 10623 / CCUG 4943 / NCTC 11153</strain>
    </source>
</reference>
<evidence type="ECO:0000256" key="2">
    <source>
        <dbReference type="ARBA" id="ARBA00011245"/>
    </source>
</evidence>
<dbReference type="InterPro" id="IPR029486">
    <property type="entry name" value="GH97_N"/>
</dbReference>
<evidence type="ECO:0000256" key="1">
    <source>
        <dbReference type="ARBA" id="ARBA00001913"/>
    </source>
</evidence>
<feature type="signal peptide" evidence="4">
    <location>
        <begin position="1"/>
        <end position="18"/>
    </location>
</feature>
<dbReference type="SUPFAM" id="SSF51445">
    <property type="entry name" value="(Trans)glycosidases"/>
    <property type="match status" value="1"/>
</dbReference>
<proteinExistence type="predicted"/>
<dbReference type="GeneID" id="29452127"/>
<comment type="caution">
    <text evidence="8">The sequence shown here is derived from an EMBL/GenBank/DDBJ whole genome shotgun (WGS) entry which is preliminary data.</text>
</comment>
<evidence type="ECO:0000259" key="6">
    <source>
        <dbReference type="Pfam" id="PF14508"/>
    </source>
</evidence>
<dbReference type="InterPro" id="IPR013785">
    <property type="entry name" value="Aldolase_TIM"/>
</dbReference>
<reference evidence="9" key="2">
    <citation type="submission" date="2007-04" db="EMBL/GenBank/DDBJ databases">
        <title>Draft genome sequence of Bacteroides ovatus (ATCC 8483).</title>
        <authorList>
            <person name="Sudarsanam P."/>
            <person name="Ley R."/>
            <person name="Guruge J."/>
            <person name="Turnbaugh P.J."/>
            <person name="Mahowald M."/>
            <person name="Liep D."/>
            <person name="Gordon J."/>
        </authorList>
    </citation>
    <scope>NUCLEOTIDE SEQUENCE [LARGE SCALE GENOMIC DNA]</scope>
    <source>
        <strain evidence="9">ATCC 8483 / DSM 1896 / JCM 5824 / BCRC 10623 / CCUG 4943 / NCTC 11153</strain>
    </source>
</reference>
<dbReference type="PANTHER" id="PTHR35803:SF2">
    <property type="entry name" value="RETAINING ALPHA-GALACTOSIDASE"/>
    <property type="match status" value="1"/>
</dbReference>
<protein>
    <recommendedName>
        <fullName evidence="10">Glycoside hydrolase family 97 protein</fullName>
    </recommendedName>
</protein>
<dbReference type="AlphaFoldDB" id="A0AAN3DAA1"/>
<organism evidence="8 9">
    <name type="scientific">Bacteroides ovatus (strain ATCC 8483 / DSM 1896 / JCM 5824 / BCRC 10623 / CCUG 4943 / NCTC 11153)</name>
    <dbReference type="NCBI Taxonomy" id="411476"/>
    <lineage>
        <taxon>Bacteria</taxon>
        <taxon>Pseudomonadati</taxon>
        <taxon>Bacteroidota</taxon>
        <taxon>Bacteroidia</taxon>
        <taxon>Bacteroidales</taxon>
        <taxon>Bacteroidaceae</taxon>
        <taxon>Bacteroides</taxon>
    </lineage>
</organism>